<evidence type="ECO:0000313" key="4">
    <source>
        <dbReference type="Proteomes" id="UP001310022"/>
    </source>
</evidence>
<dbReference type="Pfam" id="PF03808">
    <property type="entry name" value="Glyco_tran_WecG"/>
    <property type="match status" value="1"/>
</dbReference>
<keyword evidence="2 3" id="KW-0808">Transferase</keyword>
<dbReference type="EMBL" id="BQKE01000003">
    <property type="protein sequence ID" value="GJM63854.1"/>
    <property type="molecule type" value="Genomic_DNA"/>
</dbReference>
<evidence type="ECO:0000256" key="1">
    <source>
        <dbReference type="ARBA" id="ARBA00022676"/>
    </source>
</evidence>
<evidence type="ECO:0000256" key="2">
    <source>
        <dbReference type="ARBA" id="ARBA00022679"/>
    </source>
</evidence>
<dbReference type="PANTHER" id="PTHR34136">
    <property type="match status" value="1"/>
</dbReference>
<keyword evidence="1" id="KW-0328">Glycosyltransferase</keyword>
<evidence type="ECO:0000313" key="3">
    <source>
        <dbReference type="EMBL" id="GJM63854.1"/>
    </source>
</evidence>
<dbReference type="RefSeq" id="WP_338238958.1">
    <property type="nucleotide sequence ID" value="NZ_BQKE01000003.1"/>
</dbReference>
<dbReference type="InterPro" id="IPR004629">
    <property type="entry name" value="WecG_TagA_CpsF"/>
</dbReference>
<name>A0AAN4W171_9BACT</name>
<accession>A0AAN4W171</accession>
<dbReference type="PANTHER" id="PTHR34136:SF1">
    <property type="entry name" value="UDP-N-ACETYL-D-MANNOSAMINURONIC ACID TRANSFERASE"/>
    <property type="match status" value="1"/>
</dbReference>
<dbReference type="Proteomes" id="UP001310022">
    <property type="component" value="Unassembled WGS sequence"/>
</dbReference>
<dbReference type="NCBIfam" id="TIGR00696">
    <property type="entry name" value="wecG_tagA_cpsF"/>
    <property type="match status" value="1"/>
</dbReference>
<proteinExistence type="predicted"/>
<keyword evidence="4" id="KW-1185">Reference proteome</keyword>
<dbReference type="CDD" id="cd06533">
    <property type="entry name" value="Glyco_transf_WecG_TagA"/>
    <property type="match status" value="1"/>
</dbReference>
<sequence length="261" mass="29833">MSKVSVFNSLISTGNFQEFIDRIFFLSEHQASSYVCFTNAHMAVESYKDPAFNQVLNQADMAAPDGGPISKSIKVFHQIPQQRVCGMDLVPALLEEAEKRGKSVYFYGSTDEVLEAIRKKATVHVPDLKIAGSFSPPFRKLSTEEEAAIIDEINAVNPDLLFVALGCPKQEKWMAAHKGKINACMLGVGQAFLTYAGLENRLPKWARNLSIEWVYRFYLEPRRLWKRYLVTNSYFIYLFLKYRFFPSRQKQAKVMVPESYS</sequence>
<reference evidence="3 4" key="1">
    <citation type="submission" date="2021-12" db="EMBL/GenBank/DDBJ databases">
        <title>Genome sequencing of bacteria with rrn-lacking chromosome and rrn-plasmid.</title>
        <authorList>
            <person name="Anda M."/>
            <person name="Iwasaki W."/>
        </authorList>
    </citation>
    <scope>NUCLEOTIDE SEQUENCE [LARGE SCALE GENOMIC DNA]</scope>
    <source>
        <strain evidence="3 4">NBRC 15940</strain>
    </source>
</reference>
<comment type="caution">
    <text evidence="3">The sequence shown here is derived from an EMBL/GenBank/DDBJ whole genome shotgun (WGS) entry which is preliminary data.</text>
</comment>
<gene>
    <name evidence="3" type="primary">wecB</name>
    <name evidence="3" type="ORF">PEDI_44060</name>
</gene>
<protein>
    <submittedName>
        <fullName evidence="3">Glycosyl transferase</fullName>
    </submittedName>
</protein>
<organism evidence="3 4">
    <name type="scientific">Persicobacter diffluens</name>
    <dbReference type="NCBI Taxonomy" id="981"/>
    <lineage>
        <taxon>Bacteria</taxon>
        <taxon>Pseudomonadati</taxon>
        <taxon>Bacteroidota</taxon>
        <taxon>Cytophagia</taxon>
        <taxon>Cytophagales</taxon>
        <taxon>Persicobacteraceae</taxon>
        <taxon>Persicobacter</taxon>
    </lineage>
</organism>
<dbReference type="GO" id="GO:0016758">
    <property type="term" value="F:hexosyltransferase activity"/>
    <property type="evidence" value="ECO:0007669"/>
    <property type="project" value="TreeGrafter"/>
</dbReference>
<dbReference type="AlphaFoldDB" id="A0AAN4W171"/>